<organism evidence="3 4">
    <name type="scientific">Luteimonas aestuarii</name>
    <dbReference type="NCBI Taxonomy" id="453837"/>
    <lineage>
        <taxon>Bacteria</taxon>
        <taxon>Pseudomonadati</taxon>
        <taxon>Pseudomonadota</taxon>
        <taxon>Gammaproteobacteria</taxon>
        <taxon>Lysobacterales</taxon>
        <taxon>Lysobacteraceae</taxon>
        <taxon>Luteimonas</taxon>
    </lineage>
</organism>
<reference evidence="3 4" key="1">
    <citation type="submission" date="2019-03" db="EMBL/GenBank/DDBJ databases">
        <title>Luteimonas zhaokaii sp.nov., isolated from the rectal contents of Plateau pika in Yushu, Qinghai Province, China.</title>
        <authorList>
            <person name="Zhang G."/>
        </authorList>
    </citation>
    <scope>NUCLEOTIDE SEQUENCE [LARGE SCALE GENOMIC DNA]</scope>
    <source>
        <strain evidence="3 4">B9</strain>
    </source>
</reference>
<feature type="signal peptide" evidence="2">
    <location>
        <begin position="1"/>
        <end position="34"/>
    </location>
</feature>
<sequence length="256" mass="28854">MKGYQLPIWKGACRAASLVSVLLCGVVATGAANAQAVVTDPGHTLTNKLAWIQQYQQMYHDYQSQLDQLRNQIRQIEQQYVQGEAFKGTSGYRETLTERGLDDHAEERCGRQGDLPSGPERIAWAAQRQFITCRTLVQTENARYNAMVRIMETLRERDQQLADIRKRAGEVGPDQPGTLARLNNNIAQIEAQMSADVENAQRLLQAYDSRIQVLRDEQAWVGQAAFSDRKKKSLIDTAIQHGTLKAALEIARTRDR</sequence>
<dbReference type="Proteomes" id="UP000294796">
    <property type="component" value="Unassembled WGS sequence"/>
</dbReference>
<keyword evidence="1" id="KW-0175">Coiled coil</keyword>
<dbReference type="AlphaFoldDB" id="A0A4R5TK32"/>
<keyword evidence="4" id="KW-1185">Reference proteome</keyword>
<evidence type="ECO:0008006" key="5">
    <source>
        <dbReference type="Google" id="ProtNLM"/>
    </source>
</evidence>
<protein>
    <recommendedName>
        <fullName evidence="5">Type IV secretion system protein VirB5</fullName>
    </recommendedName>
</protein>
<keyword evidence="2" id="KW-0732">Signal</keyword>
<name>A0A4R5TK32_9GAMM</name>
<dbReference type="OrthoDB" id="5983287at2"/>
<feature type="coiled-coil region" evidence="1">
    <location>
        <begin position="52"/>
        <end position="86"/>
    </location>
</feature>
<proteinExistence type="predicted"/>
<accession>A0A4R5TK32</accession>
<evidence type="ECO:0000313" key="3">
    <source>
        <dbReference type="EMBL" id="TDK22674.1"/>
    </source>
</evidence>
<feature type="coiled-coil region" evidence="1">
    <location>
        <begin position="179"/>
        <end position="217"/>
    </location>
</feature>
<comment type="caution">
    <text evidence="3">The sequence shown here is derived from an EMBL/GenBank/DDBJ whole genome shotgun (WGS) entry which is preliminary data.</text>
</comment>
<feature type="chain" id="PRO_5020844226" description="Type IV secretion system protein VirB5" evidence="2">
    <location>
        <begin position="35"/>
        <end position="256"/>
    </location>
</feature>
<evidence type="ECO:0000313" key="4">
    <source>
        <dbReference type="Proteomes" id="UP000294796"/>
    </source>
</evidence>
<evidence type="ECO:0000256" key="1">
    <source>
        <dbReference type="SAM" id="Coils"/>
    </source>
</evidence>
<evidence type="ECO:0000256" key="2">
    <source>
        <dbReference type="SAM" id="SignalP"/>
    </source>
</evidence>
<dbReference type="EMBL" id="SMTF01000012">
    <property type="protein sequence ID" value="TDK22674.1"/>
    <property type="molecule type" value="Genomic_DNA"/>
</dbReference>
<dbReference type="RefSeq" id="WP_133322734.1">
    <property type="nucleotide sequence ID" value="NZ_SMTF01000012.1"/>
</dbReference>
<gene>
    <name evidence="3" type="ORF">E2F46_12975</name>
</gene>